<feature type="repeat" description="TPR" evidence="1">
    <location>
        <begin position="53"/>
        <end position="86"/>
    </location>
</feature>
<dbReference type="Proteomes" id="UP001500298">
    <property type="component" value="Unassembled WGS sequence"/>
</dbReference>
<keyword evidence="3" id="KW-1185">Reference proteome</keyword>
<dbReference type="EMBL" id="BAABJX010000030">
    <property type="protein sequence ID" value="GAA4834796.1"/>
    <property type="molecule type" value="Genomic_DNA"/>
</dbReference>
<dbReference type="PROSITE" id="PS50005">
    <property type="entry name" value="TPR"/>
    <property type="match status" value="1"/>
</dbReference>
<dbReference type="RefSeq" id="WP_345371446.1">
    <property type="nucleotide sequence ID" value="NZ_BAABJX010000030.1"/>
</dbReference>
<dbReference type="SUPFAM" id="SSF48452">
    <property type="entry name" value="TPR-like"/>
    <property type="match status" value="1"/>
</dbReference>
<gene>
    <name evidence="2" type="ORF">GCM10023331_20030</name>
</gene>
<name>A0ABP9DA25_9BACT</name>
<reference evidence="3" key="1">
    <citation type="journal article" date="2019" name="Int. J. Syst. Evol. Microbiol.">
        <title>The Global Catalogue of Microorganisms (GCM) 10K type strain sequencing project: providing services to taxonomists for standard genome sequencing and annotation.</title>
        <authorList>
            <consortium name="The Broad Institute Genomics Platform"/>
            <consortium name="The Broad Institute Genome Sequencing Center for Infectious Disease"/>
            <person name="Wu L."/>
            <person name="Ma J."/>
        </authorList>
    </citation>
    <scope>NUCLEOTIDE SEQUENCE [LARGE SCALE GENOMIC DNA]</scope>
    <source>
        <strain evidence="3">JCM 18326</strain>
    </source>
</reference>
<proteinExistence type="predicted"/>
<protein>
    <recommendedName>
        <fullName evidence="4">Tetratricopeptide repeat-containing protein</fullName>
    </recommendedName>
</protein>
<dbReference type="Gene3D" id="1.25.40.10">
    <property type="entry name" value="Tetratricopeptide repeat domain"/>
    <property type="match status" value="1"/>
</dbReference>
<accession>A0ABP9DA25</accession>
<evidence type="ECO:0000313" key="2">
    <source>
        <dbReference type="EMBL" id="GAA4834796.1"/>
    </source>
</evidence>
<evidence type="ECO:0000256" key="1">
    <source>
        <dbReference type="PROSITE-ProRule" id="PRU00339"/>
    </source>
</evidence>
<keyword evidence="1" id="KW-0802">TPR repeat</keyword>
<evidence type="ECO:0008006" key="4">
    <source>
        <dbReference type="Google" id="ProtNLM"/>
    </source>
</evidence>
<sequence length="108" mass="12959">MNQQRLEQLFNFLKEEPNDPFLIYAIANEYNGHDDEKALQYYHQLLEEHPNYTGTYYHVAALYLHLGNEEKAEELYKKGIMICQQEGDRHALSELQRAYNDWLFDDDE</sequence>
<dbReference type="InterPro" id="IPR019734">
    <property type="entry name" value="TPR_rpt"/>
</dbReference>
<dbReference type="Pfam" id="PF14559">
    <property type="entry name" value="TPR_19"/>
    <property type="match status" value="1"/>
</dbReference>
<dbReference type="InterPro" id="IPR011990">
    <property type="entry name" value="TPR-like_helical_dom_sf"/>
</dbReference>
<evidence type="ECO:0000313" key="3">
    <source>
        <dbReference type="Proteomes" id="UP001500298"/>
    </source>
</evidence>
<comment type="caution">
    <text evidence="2">The sequence shown here is derived from an EMBL/GenBank/DDBJ whole genome shotgun (WGS) entry which is preliminary data.</text>
</comment>
<organism evidence="2 3">
    <name type="scientific">Algivirga pacifica</name>
    <dbReference type="NCBI Taxonomy" id="1162670"/>
    <lineage>
        <taxon>Bacteria</taxon>
        <taxon>Pseudomonadati</taxon>
        <taxon>Bacteroidota</taxon>
        <taxon>Cytophagia</taxon>
        <taxon>Cytophagales</taxon>
        <taxon>Flammeovirgaceae</taxon>
        <taxon>Algivirga</taxon>
    </lineage>
</organism>